<proteinExistence type="predicted"/>
<evidence type="ECO:0000313" key="2">
    <source>
        <dbReference type="Proteomes" id="UP001595897"/>
    </source>
</evidence>
<keyword evidence="2" id="KW-1185">Reference proteome</keyword>
<reference evidence="2" key="1">
    <citation type="journal article" date="2019" name="Int. J. Syst. Evol. Microbiol.">
        <title>The Global Catalogue of Microorganisms (GCM) 10K type strain sequencing project: providing services to taxonomists for standard genome sequencing and annotation.</title>
        <authorList>
            <consortium name="The Broad Institute Genomics Platform"/>
            <consortium name="The Broad Institute Genome Sequencing Center for Infectious Disease"/>
            <person name="Wu L."/>
            <person name="Ma J."/>
        </authorList>
    </citation>
    <scope>NUCLEOTIDE SEQUENCE [LARGE SCALE GENOMIC DNA]</scope>
    <source>
        <strain evidence="2">KACC 12507</strain>
    </source>
</reference>
<comment type="caution">
    <text evidence="1">The sequence shown here is derived from an EMBL/GenBank/DDBJ whole genome shotgun (WGS) entry which is preliminary data.</text>
</comment>
<organism evidence="1 2">
    <name type="scientific">Glaciecola siphonariae</name>
    <dbReference type="NCBI Taxonomy" id="521012"/>
    <lineage>
        <taxon>Bacteria</taxon>
        <taxon>Pseudomonadati</taxon>
        <taxon>Pseudomonadota</taxon>
        <taxon>Gammaproteobacteria</taxon>
        <taxon>Alteromonadales</taxon>
        <taxon>Alteromonadaceae</taxon>
        <taxon>Glaciecola</taxon>
    </lineage>
</organism>
<dbReference type="Proteomes" id="UP001595897">
    <property type="component" value="Unassembled WGS sequence"/>
</dbReference>
<dbReference type="EMBL" id="JBHSGU010000012">
    <property type="protein sequence ID" value="MFC4701494.1"/>
    <property type="molecule type" value="Genomic_DNA"/>
</dbReference>
<protein>
    <submittedName>
        <fullName evidence="1">Uncharacterized protein</fullName>
    </submittedName>
</protein>
<accession>A0ABV9LZ72</accession>
<sequence length="235" mass="26945">MRVLVLILILCFSQFSVSSERPLFGYLIPLKPTPQHCELANQILALNEEERGSYDAHLNNAGGCAFYRGDIEKAVKLWSEAYIKGVDRSLEPLARVLSLSSVPKDRYLGTSLLRAYIELNPNEAYLLPLFLGLQKIAYSHSADKDLIFEYLYLAFELELEQESFITAQILNYLQHIKYFSGDDFKHKPALQKLYKLMQGQPVLYCYISDSLTFDIFKLPSNLTSRLYYESKCAAQ</sequence>
<evidence type="ECO:0000313" key="1">
    <source>
        <dbReference type="EMBL" id="MFC4701494.1"/>
    </source>
</evidence>
<dbReference type="RefSeq" id="WP_382410028.1">
    <property type="nucleotide sequence ID" value="NZ_JBHSGU010000012.1"/>
</dbReference>
<name>A0ABV9LZ72_9ALTE</name>
<gene>
    <name evidence="1" type="ORF">ACFO4O_15115</name>
</gene>